<keyword evidence="14" id="KW-1185">Reference proteome</keyword>
<evidence type="ECO:0000256" key="1">
    <source>
        <dbReference type="ARBA" id="ARBA00001936"/>
    </source>
</evidence>
<dbReference type="Proteomes" id="UP000024404">
    <property type="component" value="Unassembled WGS sequence"/>
</dbReference>
<dbReference type="EMBL" id="CMVM020000077">
    <property type="status" value="NOT_ANNOTATED_CDS"/>
    <property type="molecule type" value="Genomic_DNA"/>
</dbReference>
<dbReference type="OMA" id="PGRACHL"/>
<dbReference type="GO" id="GO:0003723">
    <property type="term" value="F:RNA binding"/>
    <property type="evidence" value="ECO:0007669"/>
    <property type="project" value="UniProtKB-UniRule"/>
</dbReference>
<evidence type="ECO:0000256" key="7">
    <source>
        <dbReference type="ARBA" id="ARBA00022801"/>
    </source>
</evidence>
<feature type="chain" id="PRO_5014295879" evidence="11">
    <location>
        <begin position="24"/>
        <end position="311"/>
    </location>
</feature>
<evidence type="ECO:0000256" key="8">
    <source>
        <dbReference type="ARBA" id="ARBA00022884"/>
    </source>
</evidence>
<dbReference type="GO" id="GO:0016787">
    <property type="term" value="F:hydrolase activity"/>
    <property type="evidence" value="ECO:0007669"/>
    <property type="project" value="UniProtKB-KW"/>
</dbReference>
<keyword evidence="6 11" id="KW-0255">Endonuclease</keyword>
<reference evidence="13" key="2">
    <citation type="submission" date="2018-02" db="UniProtKB">
        <authorList>
            <consortium name="EnsemblMetazoa"/>
        </authorList>
    </citation>
    <scope>IDENTIFICATION</scope>
</reference>
<evidence type="ECO:0000256" key="10">
    <source>
        <dbReference type="ARBA" id="ARBA00023239"/>
    </source>
</evidence>
<organism evidence="13 14">
    <name type="scientific">Onchocerca volvulus</name>
    <dbReference type="NCBI Taxonomy" id="6282"/>
    <lineage>
        <taxon>Eukaryota</taxon>
        <taxon>Metazoa</taxon>
        <taxon>Ecdysozoa</taxon>
        <taxon>Nematoda</taxon>
        <taxon>Chromadorea</taxon>
        <taxon>Rhabditida</taxon>
        <taxon>Spirurina</taxon>
        <taxon>Spiruromorpha</taxon>
        <taxon>Filarioidea</taxon>
        <taxon>Onchocercidae</taxon>
        <taxon>Onchocerca</taxon>
    </lineage>
</organism>
<dbReference type="InterPro" id="IPR037227">
    <property type="entry name" value="EndoU-like"/>
</dbReference>
<protein>
    <submittedName>
        <fullName evidence="13">Poly(U)-specific endoribonuclease</fullName>
    </submittedName>
</protein>
<keyword evidence="10" id="KW-0456">Lyase</keyword>
<evidence type="ECO:0000313" key="14">
    <source>
        <dbReference type="Proteomes" id="UP000024404"/>
    </source>
</evidence>
<keyword evidence="11" id="KW-0732">Signal</keyword>
<dbReference type="PANTHER" id="PTHR12439:SF11">
    <property type="entry name" value="URIDYLATE-SPECIFIC ENDORIBONUCLEASE"/>
    <property type="match status" value="1"/>
</dbReference>
<reference evidence="14" key="1">
    <citation type="submission" date="2013-10" db="EMBL/GenBank/DDBJ databases">
        <title>Genome sequencing of Onchocerca volvulus.</title>
        <authorList>
            <person name="Cotton J."/>
            <person name="Tsai J."/>
            <person name="Stanley E."/>
            <person name="Tracey A."/>
            <person name="Holroyd N."/>
            <person name="Lustigman S."/>
            <person name="Berriman M."/>
        </authorList>
    </citation>
    <scope>NUCLEOTIDE SEQUENCE</scope>
</reference>
<keyword evidence="5 11" id="KW-0479">Metal-binding</keyword>
<dbReference type="GO" id="GO:0046872">
    <property type="term" value="F:metal ion binding"/>
    <property type="evidence" value="ECO:0007669"/>
    <property type="project" value="UniProtKB-UniRule"/>
</dbReference>
<keyword evidence="8 11" id="KW-0694">RNA-binding</keyword>
<dbReference type="EnsemblMetazoa" id="OVOC3120.1">
    <property type="protein sequence ID" value="OVOC3120.1"/>
    <property type="gene ID" value="WBGene00239929"/>
</dbReference>
<comment type="similarity">
    <text evidence="2 11">Belongs to the ENDOU family.</text>
</comment>
<evidence type="ECO:0000313" key="13">
    <source>
        <dbReference type="EnsemblMetazoa" id="OVOC3120.2"/>
    </source>
</evidence>
<keyword evidence="9 11" id="KW-0464">Manganese</keyword>
<dbReference type="Pfam" id="PF09412">
    <property type="entry name" value="XendoU"/>
    <property type="match status" value="1"/>
</dbReference>
<evidence type="ECO:0000259" key="12">
    <source>
        <dbReference type="PROSITE" id="PS51959"/>
    </source>
</evidence>
<keyword evidence="7 11" id="KW-0378">Hydrolase</keyword>
<dbReference type="PROSITE" id="PS51959">
    <property type="entry name" value="ENDOU"/>
    <property type="match status" value="1"/>
</dbReference>
<dbReference type="GO" id="GO:0004521">
    <property type="term" value="F:RNA endonuclease activity"/>
    <property type="evidence" value="ECO:0007669"/>
    <property type="project" value="UniProtKB-UniRule"/>
</dbReference>
<dbReference type="GO" id="GO:0016829">
    <property type="term" value="F:lyase activity"/>
    <property type="evidence" value="ECO:0007669"/>
    <property type="project" value="UniProtKB-KW"/>
</dbReference>
<evidence type="ECO:0000256" key="3">
    <source>
        <dbReference type="ARBA" id="ARBA00011245"/>
    </source>
</evidence>
<dbReference type="InterPro" id="IPR018998">
    <property type="entry name" value="EndoU_C"/>
</dbReference>
<sequence>MGFTAWYLSLLYLIAILSDILNGMEKSPEFSVLDSEIVNLVNQFRQQDINKVDDGQIILDYQEHTVTYDTNDKAKKRLFKWVDPISLKKDTYKKWIALSNEYEPQVGIPEKNNPKKKKAIDDYLDAVLNTTIWKSLYQFLLKKGHPYAKSFQTFRAWIKQLWFVEYSRKQGLIDSSGFEHVFMGEYKNGEVSGMHSWLRFYLLERNASQQFNYHGYTIKRFNIMAAVKFSWRNYIKRSGSFFIGTSPEFDLALYTICFLTRQSRDICKFQIEECPFSITSYKLMQQGKIFVGTVYPVAGSFTEKCRKHNSL</sequence>
<accession>A0A2K6VWE9</accession>
<proteinExistence type="inferred from homology"/>
<dbReference type="SUPFAM" id="SSF142877">
    <property type="entry name" value="EndoU-like"/>
    <property type="match status" value="1"/>
</dbReference>
<evidence type="ECO:0000256" key="2">
    <source>
        <dbReference type="ARBA" id="ARBA00010168"/>
    </source>
</evidence>
<evidence type="ECO:0000256" key="5">
    <source>
        <dbReference type="ARBA" id="ARBA00022723"/>
    </source>
</evidence>
<evidence type="ECO:0000256" key="11">
    <source>
        <dbReference type="RuleBase" id="RU367085"/>
    </source>
</evidence>
<comment type="subunit">
    <text evidence="3 11">Monomer.</text>
</comment>
<comment type="cofactor">
    <cofactor evidence="1 11">
        <name>Mn(2+)</name>
        <dbReference type="ChEBI" id="CHEBI:29035"/>
    </cofactor>
</comment>
<feature type="signal peptide" evidence="11">
    <location>
        <begin position="1"/>
        <end position="23"/>
    </location>
</feature>
<dbReference type="PANTHER" id="PTHR12439">
    <property type="entry name" value="PLACENTAL PROTEIN 11-RELATED"/>
    <property type="match status" value="1"/>
</dbReference>
<evidence type="ECO:0000256" key="6">
    <source>
        <dbReference type="ARBA" id="ARBA00022759"/>
    </source>
</evidence>
<name>A0A2K6VWE9_ONCVO</name>
<dbReference type="AlphaFoldDB" id="A0A2K6VWE9"/>
<keyword evidence="4 11" id="KW-0540">Nuclease</keyword>
<dbReference type="CDD" id="cd21159">
    <property type="entry name" value="XendoU"/>
    <property type="match status" value="1"/>
</dbReference>
<evidence type="ECO:0000256" key="9">
    <source>
        <dbReference type="ARBA" id="ARBA00023211"/>
    </source>
</evidence>
<dbReference type="EnsemblMetazoa" id="OVOC3120.2">
    <property type="protein sequence ID" value="OVOC3120.2"/>
    <property type="gene ID" value="WBGene00239929"/>
</dbReference>
<evidence type="ECO:0000256" key="4">
    <source>
        <dbReference type="ARBA" id="ARBA00022722"/>
    </source>
</evidence>
<dbReference type="InterPro" id="IPR039787">
    <property type="entry name" value="ENDOU"/>
</dbReference>
<feature type="domain" description="EndoU" evidence="12">
    <location>
        <begin position="33"/>
        <end position="300"/>
    </location>
</feature>